<protein>
    <submittedName>
        <fullName evidence="1">Uncharacterized protein</fullName>
    </submittedName>
</protein>
<dbReference type="EMBL" id="CM035409">
    <property type="protein sequence ID" value="KAH7440410.1"/>
    <property type="molecule type" value="Genomic_DNA"/>
</dbReference>
<sequence length="144" mass="16556">MMQNSSWFSTRKNVQEMIYPKKEMQHAICPKWKEAVYVDFTSLPLKKVKANGLTTSESNRGTLLVYHWRQYRQKRFSDHSQETFCLCGHKSSLASSERISSIATLVEVSHMLPSDYSKISDVYYRPHQSISASKSALKIEQSSG</sequence>
<gene>
    <name evidence="1" type="ORF">KP509_04G105700</name>
</gene>
<proteinExistence type="predicted"/>
<dbReference type="Proteomes" id="UP000825935">
    <property type="component" value="Chromosome 4"/>
</dbReference>
<accession>A0A8T2UZY3</accession>
<reference evidence="1" key="1">
    <citation type="submission" date="2021-08" db="EMBL/GenBank/DDBJ databases">
        <title>WGS assembly of Ceratopteris richardii.</title>
        <authorList>
            <person name="Marchant D.B."/>
            <person name="Chen G."/>
            <person name="Jenkins J."/>
            <person name="Shu S."/>
            <person name="Leebens-Mack J."/>
            <person name="Grimwood J."/>
            <person name="Schmutz J."/>
            <person name="Soltis P."/>
            <person name="Soltis D."/>
            <person name="Chen Z.-H."/>
        </authorList>
    </citation>
    <scope>NUCLEOTIDE SEQUENCE</scope>
    <source>
        <strain evidence="1">Whitten #5841</strain>
        <tissue evidence="1">Leaf</tissue>
    </source>
</reference>
<organism evidence="1 2">
    <name type="scientific">Ceratopteris richardii</name>
    <name type="common">Triangle waterfern</name>
    <dbReference type="NCBI Taxonomy" id="49495"/>
    <lineage>
        <taxon>Eukaryota</taxon>
        <taxon>Viridiplantae</taxon>
        <taxon>Streptophyta</taxon>
        <taxon>Embryophyta</taxon>
        <taxon>Tracheophyta</taxon>
        <taxon>Polypodiopsida</taxon>
        <taxon>Polypodiidae</taxon>
        <taxon>Polypodiales</taxon>
        <taxon>Pteridineae</taxon>
        <taxon>Pteridaceae</taxon>
        <taxon>Parkerioideae</taxon>
        <taxon>Ceratopteris</taxon>
    </lineage>
</organism>
<evidence type="ECO:0000313" key="2">
    <source>
        <dbReference type="Proteomes" id="UP000825935"/>
    </source>
</evidence>
<dbReference type="AlphaFoldDB" id="A0A8T2UZY3"/>
<keyword evidence="2" id="KW-1185">Reference proteome</keyword>
<evidence type="ECO:0000313" key="1">
    <source>
        <dbReference type="EMBL" id="KAH7440410.1"/>
    </source>
</evidence>
<name>A0A8T2UZY3_CERRI</name>
<comment type="caution">
    <text evidence="1">The sequence shown here is derived from an EMBL/GenBank/DDBJ whole genome shotgun (WGS) entry which is preliminary data.</text>
</comment>